<organism evidence="8">
    <name type="scientific">Triticum aestivum</name>
    <name type="common">Wheat</name>
    <dbReference type="NCBI Taxonomy" id="4565"/>
    <lineage>
        <taxon>Eukaryota</taxon>
        <taxon>Viridiplantae</taxon>
        <taxon>Streptophyta</taxon>
        <taxon>Embryophyta</taxon>
        <taxon>Tracheophyta</taxon>
        <taxon>Spermatophyta</taxon>
        <taxon>Magnoliopsida</taxon>
        <taxon>Liliopsida</taxon>
        <taxon>Poales</taxon>
        <taxon>Poaceae</taxon>
        <taxon>BOP clade</taxon>
        <taxon>Pooideae</taxon>
        <taxon>Triticodae</taxon>
        <taxon>Triticeae</taxon>
        <taxon>Triticinae</taxon>
        <taxon>Triticum</taxon>
    </lineage>
</organism>
<reference evidence="8" key="1">
    <citation type="submission" date="2018-08" db="EMBL/GenBank/DDBJ databases">
        <authorList>
            <person name="Rossello M."/>
        </authorList>
    </citation>
    <scope>NUCLEOTIDE SEQUENCE [LARGE SCALE GENOMIC DNA]</scope>
    <source>
        <strain evidence="8">cv. Chinese Spring</strain>
    </source>
</reference>
<dbReference type="STRING" id="4565.A0A3B6TH55"/>
<evidence type="ECO:0000256" key="4">
    <source>
        <dbReference type="ARBA" id="ARBA00023315"/>
    </source>
</evidence>
<dbReference type="Gramene" id="TraesWEE_scaffold_006820_01G000600.1">
    <property type="protein sequence ID" value="TraesWEE_scaffold_006820_01G000600.1"/>
    <property type="gene ID" value="TraesWEE_scaffold_006820_01G000600"/>
</dbReference>
<dbReference type="InterPro" id="IPR012392">
    <property type="entry name" value="3-ktacl-CoA_syn"/>
</dbReference>
<dbReference type="OrthoDB" id="583646at2759"/>
<dbReference type="PANTHER" id="PTHR31561">
    <property type="entry name" value="3-KETOACYL-COA SYNTHASE"/>
    <property type="match status" value="1"/>
</dbReference>
<dbReference type="Gramene" id="TraesCAD_scaffold_015847_01G000300.1">
    <property type="protein sequence ID" value="TraesCAD_scaffold_015847_01G000300.1"/>
    <property type="gene ID" value="TraesCAD_scaffold_015847_01G000300"/>
</dbReference>
<protein>
    <recommendedName>
        <fullName evidence="2">very-long-chain 3-oxoacyl-CoA synthase</fullName>
        <ecNumber evidence="2">2.3.1.199</ecNumber>
    </recommendedName>
</protein>
<keyword evidence="3" id="KW-0808">Transferase</keyword>
<evidence type="ECO:0000313" key="9">
    <source>
        <dbReference type="Proteomes" id="UP000019116"/>
    </source>
</evidence>
<comment type="similarity">
    <text evidence="1">Belongs to the thiolase-like superfamily. Chalcone/stilbene synthases family.</text>
</comment>
<evidence type="ECO:0000256" key="1">
    <source>
        <dbReference type="ARBA" id="ARBA00005531"/>
    </source>
</evidence>
<name>A0A3B6TH55_WHEAT</name>
<dbReference type="Gramene" id="TraesROB_scaffold_010815_01G000300.1">
    <property type="protein sequence ID" value="TraesROB_scaffold_010815_01G000300.1"/>
    <property type="gene ID" value="TraesROB_scaffold_010815_01G000300"/>
</dbReference>
<dbReference type="InterPro" id="IPR013747">
    <property type="entry name" value="ACP_syn_III_C"/>
</dbReference>
<reference evidence="8" key="2">
    <citation type="submission" date="2018-10" db="UniProtKB">
        <authorList>
            <consortium name="EnsemblPlants"/>
        </authorList>
    </citation>
    <scope>IDENTIFICATION</scope>
</reference>
<dbReference type="Gene3D" id="3.40.47.10">
    <property type="match status" value="1"/>
</dbReference>
<dbReference type="Proteomes" id="UP000019116">
    <property type="component" value="Chromosome 7D"/>
</dbReference>
<evidence type="ECO:0000256" key="2">
    <source>
        <dbReference type="ARBA" id="ARBA00012307"/>
    </source>
</evidence>
<dbReference type="Pfam" id="PF08392">
    <property type="entry name" value="FAE1_CUT1_RppA"/>
    <property type="match status" value="1"/>
</dbReference>
<feature type="transmembrane region" description="Helical" evidence="5">
    <location>
        <begin position="100"/>
        <end position="122"/>
    </location>
</feature>
<dbReference type="InterPro" id="IPR016039">
    <property type="entry name" value="Thiolase-like"/>
</dbReference>
<dbReference type="AlphaFoldDB" id="A0A3B6TH55"/>
<keyword evidence="5" id="KW-1133">Transmembrane helix</keyword>
<keyword evidence="4" id="KW-0012">Acyltransferase</keyword>
<evidence type="ECO:0000259" key="6">
    <source>
        <dbReference type="Pfam" id="PF08392"/>
    </source>
</evidence>
<accession>A0A3B6TH55</accession>
<proteinExistence type="inferred from homology"/>
<dbReference type="GO" id="GO:0006633">
    <property type="term" value="P:fatty acid biosynthetic process"/>
    <property type="evidence" value="ECO:0007669"/>
    <property type="project" value="InterPro"/>
</dbReference>
<feature type="domain" description="Beta-ketoacyl-[acyl-carrier-protein] synthase III C-terminal" evidence="7">
    <location>
        <begin position="269"/>
        <end position="348"/>
    </location>
</feature>
<keyword evidence="5" id="KW-0472">Membrane</keyword>
<dbReference type="OMA" id="ETIGPNH"/>
<dbReference type="EC" id="2.3.1.199" evidence="2"/>
<keyword evidence="9" id="KW-1185">Reference proteome</keyword>
<dbReference type="GO" id="GO:0016020">
    <property type="term" value="C:membrane"/>
    <property type="evidence" value="ECO:0007669"/>
    <property type="project" value="InterPro"/>
</dbReference>
<evidence type="ECO:0000313" key="8">
    <source>
        <dbReference type="EnsemblPlants" id="TraesCS7D02G209400.1"/>
    </source>
</evidence>
<dbReference type="PaxDb" id="4565-Traes_7AS_19F382BA7.1"/>
<dbReference type="SUPFAM" id="SSF53901">
    <property type="entry name" value="Thiolase-like"/>
    <property type="match status" value="2"/>
</dbReference>
<dbReference type="GO" id="GO:0009922">
    <property type="term" value="F:fatty acid elongase activity"/>
    <property type="evidence" value="ECO:0007669"/>
    <property type="project" value="UniProtKB-EC"/>
</dbReference>
<dbReference type="EnsemblPlants" id="TraesCS7D02G209400.1">
    <property type="protein sequence ID" value="TraesCS7D02G209400.1"/>
    <property type="gene ID" value="TraesCS7D02G209400"/>
</dbReference>
<dbReference type="SMR" id="A0A3B6TH55"/>
<evidence type="ECO:0000256" key="5">
    <source>
        <dbReference type="SAM" id="Phobius"/>
    </source>
</evidence>
<dbReference type="Gramene" id="TraesCS7D02G209400.1">
    <property type="protein sequence ID" value="TraesCS7D02G209400.1"/>
    <property type="gene ID" value="TraesCS7D02G209400"/>
</dbReference>
<dbReference type="InterPro" id="IPR013601">
    <property type="entry name" value="FAE1_typ3_polyketide_synth"/>
</dbReference>
<keyword evidence="5" id="KW-0812">Transmembrane</keyword>
<evidence type="ECO:0000256" key="3">
    <source>
        <dbReference type="ARBA" id="ARBA00022679"/>
    </source>
</evidence>
<dbReference type="Pfam" id="PF08541">
    <property type="entry name" value="ACP_syn_III_C"/>
    <property type="match status" value="1"/>
</dbReference>
<feature type="domain" description="FAE" evidence="6">
    <location>
        <begin position="5"/>
        <end position="250"/>
    </location>
</feature>
<sequence length="374" mass="41203">MSTFLADSTINFIARVLEHSGLSEETCVSPALSYIECSMDEACAEVELVVFSVIDDLVAKTRIDLDAIDILVTNCSVFSPVLSIADMIVNRYKLRGDLRVINLSGMGCSAIVIAVGLARNILEVMPFGSQALVVATETIGPNHYAGNNRSMQLVNILFRMGGAAWLLSSSRSKARFRLTQVVRTITASDDNAYRCVYQEEDDEGIKGANLSKNLMAIAGDALKANITAMGPLVLPTSELIKFLLVSLARKVLLGRRIRPYIPNFHTAFEHFCIHVGGPAVISSVQRGLNLSYEHVEPSWMTLHQFENQSSASVWYELGYIEAKGRMLKGNKVWMIGFGAGYECNSAVWVCIHTSHGDHGPWARCIHRYPLDVQK</sequence>
<dbReference type="CDD" id="cd00831">
    <property type="entry name" value="CHS_like"/>
    <property type="match status" value="1"/>
</dbReference>
<dbReference type="Gramene" id="TraesCLE_scaffold_012294_01G000600.1">
    <property type="protein sequence ID" value="TraesCLE_scaffold_012294_01G000600.1"/>
    <property type="gene ID" value="TraesCLE_scaffold_012294_01G000600"/>
</dbReference>
<evidence type="ECO:0000259" key="7">
    <source>
        <dbReference type="Pfam" id="PF08541"/>
    </source>
</evidence>